<dbReference type="Proteomes" id="UP001605036">
    <property type="component" value="Unassembled WGS sequence"/>
</dbReference>
<sequence length="234" mass="26124">MELQMALERVLDRAQRYLHFCVPVVSIIFERELRATEDEEVKDVMGRGRHQGSLKHGQEAHLIFGGRIKKSDGKLYPPGAARTTIADSRVPGIKFNILADPGPYGEAAANEAVERSPAAGLDKTKHKDVLTIDEERMILVQEKCSVHNPTGRVIGISSMEEANAPTHIGMKQTGHQDVKSYAKYNQGEAEIHNCAAQRIIGGETRDDGKHVLFEEAFQEEREKYESIKVMVLFC</sequence>
<proteinExistence type="predicted"/>
<keyword evidence="2" id="KW-1185">Reference proteome</keyword>
<comment type="caution">
    <text evidence="1">The sequence shown here is derived from an EMBL/GenBank/DDBJ whole genome shotgun (WGS) entry which is preliminary data.</text>
</comment>
<protein>
    <submittedName>
        <fullName evidence="1">Uncharacterized protein</fullName>
    </submittedName>
</protein>
<reference evidence="1 2" key="1">
    <citation type="submission" date="2024-09" db="EMBL/GenBank/DDBJ databases">
        <title>Chromosome-scale assembly of Riccia fluitans.</title>
        <authorList>
            <person name="Paukszto L."/>
            <person name="Sawicki J."/>
            <person name="Karawczyk K."/>
            <person name="Piernik-Szablinska J."/>
            <person name="Szczecinska M."/>
            <person name="Mazdziarz M."/>
        </authorList>
    </citation>
    <scope>NUCLEOTIDE SEQUENCE [LARGE SCALE GENOMIC DNA]</scope>
    <source>
        <strain evidence="1">Rf_01</strain>
        <tissue evidence="1">Aerial parts of the thallus</tissue>
    </source>
</reference>
<dbReference type="EMBL" id="JBHFFA010000004">
    <property type="protein sequence ID" value="KAL2630004.1"/>
    <property type="molecule type" value="Genomic_DNA"/>
</dbReference>
<accession>A0ABD1YGT5</accession>
<dbReference type="AlphaFoldDB" id="A0ABD1YGT5"/>
<gene>
    <name evidence="1" type="ORF">R1flu_014690</name>
</gene>
<name>A0ABD1YGT5_9MARC</name>
<organism evidence="1 2">
    <name type="scientific">Riccia fluitans</name>
    <dbReference type="NCBI Taxonomy" id="41844"/>
    <lineage>
        <taxon>Eukaryota</taxon>
        <taxon>Viridiplantae</taxon>
        <taxon>Streptophyta</taxon>
        <taxon>Embryophyta</taxon>
        <taxon>Marchantiophyta</taxon>
        <taxon>Marchantiopsida</taxon>
        <taxon>Marchantiidae</taxon>
        <taxon>Marchantiales</taxon>
        <taxon>Ricciaceae</taxon>
        <taxon>Riccia</taxon>
    </lineage>
</organism>
<evidence type="ECO:0000313" key="2">
    <source>
        <dbReference type="Proteomes" id="UP001605036"/>
    </source>
</evidence>
<evidence type="ECO:0000313" key="1">
    <source>
        <dbReference type="EMBL" id="KAL2630004.1"/>
    </source>
</evidence>